<proteinExistence type="predicted"/>
<dbReference type="Proteomes" id="UP001060085">
    <property type="component" value="Linkage Group LG05"/>
</dbReference>
<evidence type="ECO:0000313" key="1">
    <source>
        <dbReference type="EMBL" id="KAI5664670.1"/>
    </source>
</evidence>
<dbReference type="EMBL" id="CM044705">
    <property type="protein sequence ID" value="KAI5664670.1"/>
    <property type="molecule type" value="Genomic_DNA"/>
</dbReference>
<keyword evidence="2" id="KW-1185">Reference proteome</keyword>
<sequence>MSSLRLTRRSLSLTVRGLGLRRFSATSLRCVSEEGKTSSTGERNPPEHEKTSFVHPSAVVHPNAMLGQGVSIGPFCTIGPLAKLGNSCQLYPGSHIFGNTQLGNNCVLMTGAIVGDDLPGYTLIGCKNIIGHHAVIGTKCQDLKYKPGSECFLEIGDNNEIREHTSIHRSSKPSDKTVVGDNNLIMGSCHIAHDCKVGNNNIFANNTLLAGHVIVEDYSHTAGATVVHQFCHIGSFSFIGGGSVVAQDVPRYMMVSGERAELRGLNLEGLRRRGFSAIEVGVLFQLNFNFNDIYY</sequence>
<organism evidence="1 2">
    <name type="scientific">Catharanthus roseus</name>
    <name type="common">Madagascar periwinkle</name>
    <name type="synonym">Vinca rosea</name>
    <dbReference type="NCBI Taxonomy" id="4058"/>
    <lineage>
        <taxon>Eukaryota</taxon>
        <taxon>Viridiplantae</taxon>
        <taxon>Streptophyta</taxon>
        <taxon>Embryophyta</taxon>
        <taxon>Tracheophyta</taxon>
        <taxon>Spermatophyta</taxon>
        <taxon>Magnoliopsida</taxon>
        <taxon>eudicotyledons</taxon>
        <taxon>Gunneridae</taxon>
        <taxon>Pentapetalae</taxon>
        <taxon>asterids</taxon>
        <taxon>lamiids</taxon>
        <taxon>Gentianales</taxon>
        <taxon>Apocynaceae</taxon>
        <taxon>Rauvolfioideae</taxon>
        <taxon>Vinceae</taxon>
        <taxon>Catharanthinae</taxon>
        <taxon>Catharanthus</taxon>
    </lineage>
</organism>
<evidence type="ECO:0000313" key="2">
    <source>
        <dbReference type="Proteomes" id="UP001060085"/>
    </source>
</evidence>
<comment type="caution">
    <text evidence="1">The sequence shown here is derived from an EMBL/GenBank/DDBJ whole genome shotgun (WGS) entry which is preliminary data.</text>
</comment>
<accession>A0ACC0AWL5</accession>
<protein>
    <submittedName>
        <fullName evidence="1">Uncharacterized protein</fullName>
    </submittedName>
</protein>
<reference evidence="2" key="1">
    <citation type="journal article" date="2023" name="Nat. Plants">
        <title>Single-cell RNA sequencing provides a high-resolution roadmap for understanding the multicellular compartmentation of specialized metabolism.</title>
        <authorList>
            <person name="Sun S."/>
            <person name="Shen X."/>
            <person name="Li Y."/>
            <person name="Li Y."/>
            <person name="Wang S."/>
            <person name="Li R."/>
            <person name="Zhang H."/>
            <person name="Shen G."/>
            <person name="Guo B."/>
            <person name="Wei J."/>
            <person name="Xu J."/>
            <person name="St-Pierre B."/>
            <person name="Chen S."/>
            <person name="Sun C."/>
        </authorList>
    </citation>
    <scope>NUCLEOTIDE SEQUENCE [LARGE SCALE GENOMIC DNA]</scope>
</reference>
<name>A0ACC0AWL5_CATRO</name>
<gene>
    <name evidence="1" type="ORF">M9H77_23993</name>
</gene>